<dbReference type="PANTHER" id="PTHR24067">
    <property type="entry name" value="UBIQUITIN-CONJUGATING ENZYME E2"/>
    <property type="match status" value="1"/>
</dbReference>
<keyword evidence="11" id="KW-1185">Reference proteome</keyword>
<dbReference type="RefSeq" id="XP_034106551.1">
    <property type="nucleotide sequence ID" value="XM_034250660.2"/>
</dbReference>
<dbReference type="Pfam" id="PF00179">
    <property type="entry name" value="UQ_con"/>
    <property type="match status" value="1"/>
</dbReference>
<organism evidence="11 12">
    <name type="scientific">Drosophila albomicans</name>
    <name type="common">Fruit fly</name>
    <dbReference type="NCBI Taxonomy" id="7291"/>
    <lineage>
        <taxon>Eukaryota</taxon>
        <taxon>Metazoa</taxon>
        <taxon>Ecdysozoa</taxon>
        <taxon>Arthropoda</taxon>
        <taxon>Hexapoda</taxon>
        <taxon>Insecta</taxon>
        <taxon>Pterygota</taxon>
        <taxon>Neoptera</taxon>
        <taxon>Endopterygota</taxon>
        <taxon>Diptera</taxon>
        <taxon>Brachycera</taxon>
        <taxon>Muscomorpha</taxon>
        <taxon>Ephydroidea</taxon>
        <taxon>Drosophilidae</taxon>
        <taxon>Drosophila</taxon>
    </lineage>
</organism>
<evidence type="ECO:0000256" key="2">
    <source>
        <dbReference type="ARBA" id="ARBA00022553"/>
    </source>
</evidence>
<evidence type="ECO:0000256" key="1">
    <source>
        <dbReference type="ARBA" id="ARBA00004906"/>
    </source>
</evidence>
<feature type="compositionally biased region" description="Acidic residues" evidence="9">
    <location>
        <begin position="253"/>
        <end position="289"/>
    </location>
</feature>
<dbReference type="OrthoDB" id="19692at2759"/>
<evidence type="ECO:0000259" key="10">
    <source>
        <dbReference type="PROSITE" id="PS50127"/>
    </source>
</evidence>
<evidence type="ECO:0000256" key="3">
    <source>
        <dbReference type="ARBA" id="ARBA00022679"/>
    </source>
</evidence>
<dbReference type="Gene3D" id="3.10.110.10">
    <property type="entry name" value="Ubiquitin Conjugating Enzyme"/>
    <property type="match status" value="1"/>
</dbReference>
<keyword evidence="5 8" id="KW-0833">Ubl conjugation pathway</keyword>
<dbReference type="Proteomes" id="UP000515160">
    <property type="component" value="Chromosome 3"/>
</dbReference>
<name>A0A6P8WS81_DROAB</name>
<feature type="region of interest" description="Disordered" evidence="9">
    <location>
        <begin position="253"/>
        <end position="343"/>
    </location>
</feature>
<evidence type="ECO:0000256" key="8">
    <source>
        <dbReference type="RuleBase" id="RU362109"/>
    </source>
</evidence>
<sequence>MHELVNQMTTAASTSQNASSTLLAAAGATTTTSTLTTATSTQQPSSSAVRALAMEYKSLQEEPVEGFRVKLMNDDNLFEWEVAIFGPPDTLYQGGYFKAHMKFPNDYPYSPPSIRFLTKVWHPNVYENGDLCISILHPPVDDPQSGELPCERWNPTQNVRTILLSVISLLNEPNTYSPANVDASVMYRRWRDSQGKDNEYPNIIRKQALAANAEAKREGIVVPMTLEDYCLKPTVKPSTESGLDANFYDDDFDLETEDLPTDSEDEDDEDDDEDDEEDEDDNDDDDDVNEENRQEKGNGDSAAISKTKCKNNNGLVATKTTAAGGASADDTESADDSGKGETS</sequence>
<keyword evidence="3" id="KW-0808">Transferase</keyword>
<dbReference type="InterPro" id="IPR000608">
    <property type="entry name" value="UBC"/>
</dbReference>
<protein>
    <submittedName>
        <fullName evidence="12">Ubiquitin-conjugating enzyme E2 R2 isoform X1</fullName>
    </submittedName>
</protein>
<dbReference type="InterPro" id="IPR050113">
    <property type="entry name" value="Ub_conjugating_enzyme"/>
</dbReference>
<dbReference type="AlphaFoldDB" id="A0A6P8WS81"/>
<evidence type="ECO:0000256" key="9">
    <source>
        <dbReference type="SAM" id="MobiDB-lite"/>
    </source>
</evidence>
<dbReference type="CDD" id="cd23803">
    <property type="entry name" value="UBCc_UBE2R"/>
    <property type="match status" value="1"/>
</dbReference>
<dbReference type="FunFam" id="3.10.110.10:FF:000009">
    <property type="entry name" value="Ubiquitin-conjugating enzyme E2 R2"/>
    <property type="match status" value="1"/>
</dbReference>
<dbReference type="GO" id="GO:0061631">
    <property type="term" value="F:ubiquitin conjugating enzyme activity"/>
    <property type="evidence" value="ECO:0007669"/>
    <property type="project" value="UniProtKB-ARBA"/>
</dbReference>
<keyword evidence="2" id="KW-0597">Phosphoprotein</keyword>
<evidence type="ECO:0000256" key="7">
    <source>
        <dbReference type="PROSITE-ProRule" id="PRU10133"/>
    </source>
</evidence>
<dbReference type="GeneID" id="117569484"/>
<dbReference type="InterPro" id="IPR016135">
    <property type="entry name" value="UBQ-conjugating_enzyme/RWD"/>
</dbReference>
<comment type="pathway">
    <text evidence="1">Protein modification; protein ubiquitination.</text>
</comment>
<dbReference type="SUPFAM" id="SSF54495">
    <property type="entry name" value="UBC-like"/>
    <property type="match status" value="1"/>
</dbReference>
<keyword evidence="4 8" id="KW-0547">Nucleotide-binding</keyword>
<dbReference type="PROSITE" id="PS00183">
    <property type="entry name" value="UBC_1"/>
    <property type="match status" value="1"/>
</dbReference>
<dbReference type="SMART" id="SM00212">
    <property type="entry name" value="UBCc"/>
    <property type="match status" value="1"/>
</dbReference>
<feature type="compositionally biased region" description="Low complexity" evidence="9">
    <location>
        <begin position="317"/>
        <end position="328"/>
    </location>
</feature>
<feature type="domain" description="UBC core" evidence="10">
    <location>
        <begin position="47"/>
        <end position="209"/>
    </location>
</feature>
<evidence type="ECO:0000313" key="11">
    <source>
        <dbReference type="Proteomes" id="UP000515160"/>
    </source>
</evidence>
<reference evidence="12" key="1">
    <citation type="submission" date="2025-08" db="UniProtKB">
        <authorList>
            <consortium name="RefSeq"/>
        </authorList>
    </citation>
    <scope>IDENTIFICATION</scope>
    <source>
        <strain evidence="12">15112-1751.03</strain>
        <tissue evidence="12">Whole Adult</tissue>
    </source>
</reference>
<gene>
    <name evidence="12" type="primary">LOC117569484</name>
</gene>
<dbReference type="GO" id="GO:0005524">
    <property type="term" value="F:ATP binding"/>
    <property type="evidence" value="ECO:0007669"/>
    <property type="project" value="UniProtKB-UniRule"/>
</dbReference>
<feature type="active site" description="Glycyl thioester intermediate" evidence="7">
    <location>
        <position position="132"/>
    </location>
</feature>
<evidence type="ECO:0000313" key="12">
    <source>
        <dbReference type="RefSeq" id="XP_034106551.1"/>
    </source>
</evidence>
<evidence type="ECO:0000256" key="4">
    <source>
        <dbReference type="ARBA" id="ARBA00022741"/>
    </source>
</evidence>
<comment type="similarity">
    <text evidence="8">Belongs to the ubiquitin-conjugating enzyme family.</text>
</comment>
<evidence type="ECO:0000256" key="5">
    <source>
        <dbReference type="ARBA" id="ARBA00022786"/>
    </source>
</evidence>
<proteinExistence type="inferred from homology"/>
<dbReference type="InterPro" id="IPR023313">
    <property type="entry name" value="UBQ-conjugating_AS"/>
</dbReference>
<accession>A0A6P8WS81</accession>
<dbReference type="PROSITE" id="PS50127">
    <property type="entry name" value="UBC_2"/>
    <property type="match status" value="1"/>
</dbReference>
<evidence type="ECO:0000256" key="6">
    <source>
        <dbReference type="ARBA" id="ARBA00022840"/>
    </source>
</evidence>
<keyword evidence="6 8" id="KW-0067">ATP-binding</keyword>